<dbReference type="Pfam" id="PF06061">
    <property type="entry name" value="Baculo_ME53"/>
    <property type="match status" value="1"/>
</dbReference>
<feature type="compositionally biased region" description="Polar residues" evidence="1">
    <location>
        <begin position="28"/>
        <end position="40"/>
    </location>
</feature>
<proteinExistence type="predicted"/>
<dbReference type="RefSeq" id="YP_008378370.1">
    <property type="nucleotide sequence ID" value="NC_021924.1"/>
</dbReference>
<dbReference type="GeneID" id="16479664"/>
<evidence type="ECO:0000256" key="1">
    <source>
        <dbReference type="SAM" id="MobiDB-lite"/>
    </source>
</evidence>
<dbReference type="OrthoDB" id="2566at10239"/>
<feature type="region of interest" description="Disordered" evidence="1">
    <location>
        <begin position="1"/>
        <end position="59"/>
    </location>
</feature>
<feature type="compositionally biased region" description="Basic and acidic residues" evidence="1">
    <location>
        <begin position="47"/>
        <end position="59"/>
    </location>
</feature>
<gene>
    <name evidence="2" type="primary">me53</name>
</gene>
<organism evidence="2 3">
    <name type="scientific">Choristoneura rosaceana nucleopolyhedrovirus</name>
    <dbReference type="NCBI Taxonomy" id="58094"/>
    <lineage>
        <taxon>Viruses</taxon>
        <taxon>Viruses incertae sedis</taxon>
        <taxon>Naldaviricetes</taxon>
        <taxon>Lefavirales</taxon>
        <taxon>Baculoviridae</taxon>
        <taxon>Alphabaculovirus</taxon>
        <taxon>Alphabaculovirus chorosaceanae</taxon>
    </lineage>
</organism>
<accession>S5MR71</accession>
<dbReference type="Proteomes" id="UP000208100">
    <property type="component" value="Segment"/>
</dbReference>
<dbReference type="GO" id="GO:0008270">
    <property type="term" value="F:zinc ion binding"/>
    <property type="evidence" value="ECO:0007669"/>
    <property type="project" value="InterPro"/>
</dbReference>
<dbReference type="GO" id="GO:0003677">
    <property type="term" value="F:DNA binding"/>
    <property type="evidence" value="ECO:0007669"/>
    <property type="project" value="InterPro"/>
</dbReference>
<reference evidence="2 3" key="1">
    <citation type="journal article" date="2013" name="PLoS ONE">
        <title>Comparative Genome Sequence Analysis of Choristoneura occidentalis Freeman and C. rosaceana Harris (Lepidoptera: Tortricidae) Alphabaculoviruses.</title>
        <authorList>
            <person name="Thumbi D.K."/>
            <person name="Beliveau C."/>
            <person name="Cusson M."/>
            <person name="Lapointe R."/>
            <person name="Lucarotti C.J."/>
        </authorList>
    </citation>
    <scope>NUCLEOTIDE SEQUENCE [LARGE SCALE GENOMIC DNA]</scope>
    <source>
        <strain evidence="2">NB_1</strain>
    </source>
</reference>
<sequence>MNWFKENNIFDRKSPRNSLAGKPAAASSAKQFTGNASTAARRSKPRSKSEQAHEKIIQRIGRGKDKDISVVNLVPPEYGFRFDNVPAYSHKLEYACERDLREHFLSDNEREAMQSLMRLATNYVLGYVNSKDMLTFGRAAGLKTKNELEHVQESECTMCGYKFKNNTRLWMLFVIVRQPLRSLSTGDDPAPLPHPSNRFEFACCECAQNYHDQLNLHQVYPSIDSVSAQRLFEAGFFYQYVFPLEYKLKYFTLDDIEIVHQEGPFKTIQRLLREYKRPNDHIISITLRTTGGIVLKEINDKVRLMRYRNIYKEPTASDDVNCFTVNSPSALMEAIANGTFDSIQGTVFAEIYGFAIQEFVTGVITFPLKVVKGSYCKACKKKKLFHSNPVINCSKCGFTNRYIYEGKYDHIYFHPEAVQTHTIHGEFVRYYDLKLHAKICRDRLKDYESDDE</sequence>
<dbReference type="InterPro" id="IPR010336">
    <property type="entry name" value="Baculo_ME53"/>
</dbReference>
<dbReference type="KEGG" id="vg:16479664"/>
<keyword evidence="3" id="KW-1185">Reference proteome</keyword>
<dbReference type="EMBL" id="KC961304">
    <property type="protein sequence ID" value="AGR57054.1"/>
    <property type="molecule type" value="Genomic_DNA"/>
</dbReference>
<evidence type="ECO:0000313" key="2">
    <source>
        <dbReference type="EMBL" id="AGR57054.1"/>
    </source>
</evidence>
<protein>
    <submittedName>
        <fullName evidence="2">ME53</fullName>
    </submittedName>
</protein>
<evidence type="ECO:0000313" key="3">
    <source>
        <dbReference type="Proteomes" id="UP000208100"/>
    </source>
</evidence>
<name>S5MR71_9ABAC</name>